<evidence type="ECO:0000256" key="2">
    <source>
        <dbReference type="ARBA" id="ARBA00022723"/>
    </source>
</evidence>
<keyword evidence="7" id="KW-1185">Reference proteome</keyword>
<evidence type="ECO:0000313" key="6">
    <source>
        <dbReference type="EMBL" id="QHT68780.1"/>
    </source>
</evidence>
<protein>
    <submittedName>
        <fullName evidence="6">Cytochrome c</fullName>
    </submittedName>
</protein>
<dbReference type="InterPro" id="IPR009056">
    <property type="entry name" value="Cyt_c-like_dom"/>
</dbReference>
<keyword evidence="2 4" id="KW-0479">Metal-binding</keyword>
<dbReference type="Pfam" id="PF13442">
    <property type="entry name" value="Cytochrome_CBB3"/>
    <property type="match status" value="1"/>
</dbReference>
<evidence type="ECO:0000313" key="7">
    <source>
        <dbReference type="Proteomes" id="UP000480178"/>
    </source>
</evidence>
<evidence type="ECO:0000256" key="1">
    <source>
        <dbReference type="ARBA" id="ARBA00022617"/>
    </source>
</evidence>
<keyword evidence="3 4" id="KW-0408">Iron</keyword>
<dbReference type="InterPro" id="IPR036909">
    <property type="entry name" value="Cyt_c-like_dom_sf"/>
</dbReference>
<evidence type="ECO:0000256" key="4">
    <source>
        <dbReference type="PROSITE-ProRule" id="PRU00433"/>
    </source>
</evidence>
<dbReference type="GO" id="GO:0046872">
    <property type="term" value="F:metal ion binding"/>
    <property type="evidence" value="ECO:0007669"/>
    <property type="project" value="UniProtKB-KW"/>
</dbReference>
<keyword evidence="1 4" id="KW-0349">Heme</keyword>
<dbReference type="PANTHER" id="PTHR35008">
    <property type="entry name" value="BLL4482 PROTEIN-RELATED"/>
    <property type="match status" value="1"/>
</dbReference>
<proteinExistence type="predicted"/>
<evidence type="ECO:0000259" key="5">
    <source>
        <dbReference type="PROSITE" id="PS51007"/>
    </source>
</evidence>
<name>A0A6C0GMC0_9BACT</name>
<dbReference type="Gene3D" id="1.10.760.10">
    <property type="entry name" value="Cytochrome c-like domain"/>
    <property type="match status" value="2"/>
</dbReference>
<gene>
    <name evidence="6" type="ORF">GXP67_20065</name>
</gene>
<dbReference type="KEGG" id="rhoz:GXP67_20065"/>
<dbReference type="InterPro" id="IPR051459">
    <property type="entry name" value="Cytochrome_c-type_DH"/>
</dbReference>
<sequence length="292" mass="32095">MIRKIVKITGIVLAGLFLLTAVFYLVAYQDIQERINKVYDINPEPITVHYDTTSIQLGTRLAIAKGCTGCHSADLGGRIFIDDAHKLGYFVASNLTSGKGGLPEGYGYRDWVLAIKHGIRRNGKPLFIMPSHEFNSLTERDMGAIIAYASNLPAINREFEKSQLGPLGTVLTYLNKIPLLPAEKIDHSRKMVKQVKAEVSADYGKYLSATCQGCHRPNMKGGEPLAPGFPPVPDISSTGHPGSWTHDQFVTTIRTGKTPEGKPLDPKEMPWKSASAFTDDELTAIHLYLNSL</sequence>
<dbReference type="Proteomes" id="UP000480178">
    <property type="component" value="Chromosome"/>
</dbReference>
<accession>A0A6C0GMC0</accession>
<dbReference type="PROSITE" id="PS51007">
    <property type="entry name" value="CYTC"/>
    <property type="match status" value="1"/>
</dbReference>
<organism evidence="6 7">
    <name type="scientific">Rhodocytophaga rosea</name>
    <dbReference type="NCBI Taxonomy" id="2704465"/>
    <lineage>
        <taxon>Bacteria</taxon>
        <taxon>Pseudomonadati</taxon>
        <taxon>Bacteroidota</taxon>
        <taxon>Cytophagia</taxon>
        <taxon>Cytophagales</taxon>
        <taxon>Rhodocytophagaceae</taxon>
        <taxon>Rhodocytophaga</taxon>
    </lineage>
</organism>
<dbReference type="GO" id="GO:0009055">
    <property type="term" value="F:electron transfer activity"/>
    <property type="evidence" value="ECO:0007669"/>
    <property type="project" value="InterPro"/>
</dbReference>
<evidence type="ECO:0000256" key="3">
    <source>
        <dbReference type="ARBA" id="ARBA00023004"/>
    </source>
</evidence>
<dbReference type="EMBL" id="CP048222">
    <property type="protein sequence ID" value="QHT68780.1"/>
    <property type="molecule type" value="Genomic_DNA"/>
</dbReference>
<dbReference type="RefSeq" id="WP_162444785.1">
    <property type="nucleotide sequence ID" value="NZ_CP048222.1"/>
</dbReference>
<dbReference type="SUPFAM" id="SSF46626">
    <property type="entry name" value="Cytochrome c"/>
    <property type="match status" value="2"/>
</dbReference>
<dbReference type="AlphaFoldDB" id="A0A6C0GMC0"/>
<dbReference type="PANTHER" id="PTHR35008:SF8">
    <property type="entry name" value="ALCOHOL DEHYDROGENASE CYTOCHROME C SUBUNIT"/>
    <property type="match status" value="1"/>
</dbReference>
<feature type="domain" description="Cytochrome c" evidence="5">
    <location>
        <begin position="199"/>
        <end position="292"/>
    </location>
</feature>
<dbReference type="GO" id="GO:0020037">
    <property type="term" value="F:heme binding"/>
    <property type="evidence" value="ECO:0007669"/>
    <property type="project" value="InterPro"/>
</dbReference>
<reference evidence="6 7" key="1">
    <citation type="submission" date="2020-01" db="EMBL/GenBank/DDBJ databases">
        <authorList>
            <person name="Kim M.K."/>
        </authorList>
    </citation>
    <scope>NUCLEOTIDE SEQUENCE [LARGE SCALE GENOMIC DNA]</scope>
    <source>
        <strain evidence="6 7">172606-1</strain>
    </source>
</reference>